<name>A0AAF0BM77_9PROT</name>
<keyword evidence="9" id="KW-1185">Reference proteome</keyword>
<dbReference type="GO" id="GO:0007165">
    <property type="term" value="P:signal transduction"/>
    <property type="evidence" value="ECO:0007669"/>
    <property type="project" value="TreeGrafter"/>
</dbReference>
<dbReference type="Pfam" id="PF00765">
    <property type="entry name" value="Autoind_synth"/>
    <property type="match status" value="1"/>
</dbReference>
<organism evidence="8 9">
    <name type="scientific">Gimibacter soli</name>
    <dbReference type="NCBI Taxonomy" id="3024400"/>
    <lineage>
        <taxon>Bacteria</taxon>
        <taxon>Pseudomonadati</taxon>
        <taxon>Pseudomonadota</taxon>
        <taxon>Alphaproteobacteria</taxon>
        <taxon>Kordiimonadales</taxon>
        <taxon>Temperatibacteraceae</taxon>
        <taxon>Gimibacter</taxon>
    </lineage>
</organism>
<comment type="catalytic activity">
    <reaction evidence="6">
        <text>a fatty acyl-[ACP] + S-adenosyl-L-methionine = an N-acyl-L-homoserine lactone + S-methyl-5'-thioadenosine + holo-[ACP] + H(+)</text>
        <dbReference type="Rhea" id="RHEA:10096"/>
        <dbReference type="Rhea" id="RHEA-COMP:9685"/>
        <dbReference type="Rhea" id="RHEA-COMP:14125"/>
        <dbReference type="ChEBI" id="CHEBI:15378"/>
        <dbReference type="ChEBI" id="CHEBI:17509"/>
        <dbReference type="ChEBI" id="CHEBI:55474"/>
        <dbReference type="ChEBI" id="CHEBI:59789"/>
        <dbReference type="ChEBI" id="CHEBI:64479"/>
        <dbReference type="ChEBI" id="CHEBI:138651"/>
        <dbReference type="EC" id="2.3.1.184"/>
    </reaction>
</comment>
<evidence type="ECO:0000256" key="2">
    <source>
        <dbReference type="ARBA" id="ARBA00022654"/>
    </source>
</evidence>
<proteinExistence type="inferred from homology"/>
<reference evidence="8" key="1">
    <citation type="submission" date="2023-01" db="EMBL/GenBank/DDBJ databases">
        <title>The genome sequence of Kordiimonadaceae bacterium 6D33.</title>
        <authorList>
            <person name="Liu Y."/>
        </authorList>
    </citation>
    <scope>NUCLEOTIDE SEQUENCE</scope>
    <source>
        <strain evidence="8">6D33</strain>
    </source>
</reference>
<keyword evidence="2 7" id="KW-0673">Quorum sensing</keyword>
<keyword evidence="5 7" id="KW-0071">Autoinducer synthesis</keyword>
<protein>
    <recommendedName>
        <fullName evidence="1">acyl-homoserine-lactone synthase</fullName>
        <ecNumber evidence="1">2.3.1.184</ecNumber>
    </recommendedName>
</protein>
<evidence type="ECO:0000313" key="9">
    <source>
        <dbReference type="Proteomes" id="UP001217500"/>
    </source>
</evidence>
<evidence type="ECO:0000256" key="6">
    <source>
        <dbReference type="ARBA" id="ARBA00048576"/>
    </source>
</evidence>
<dbReference type="PANTHER" id="PTHR39322">
    <property type="entry name" value="ACYL-HOMOSERINE-LACTONE SYNTHASE"/>
    <property type="match status" value="1"/>
</dbReference>
<gene>
    <name evidence="8" type="ORF">PH603_00215</name>
</gene>
<dbReference type="PROSITE" id="PS00949">
    <property type="entry name" value="AUTOINDUCER_SYNTH_1"/>
    <property type="match status" value="1"/>
</dbReference>
<dbReference type="SUPFAM" id="SSF55729">
    <property type="entry name" value="Acyl-CoA N-acyltransferases (Nat)"/>
    <property type="match status" value="1"/>
</dbReference>
<comment type="similarity">
    <text evidence="7">Belongs to the autoinducer synthase family.</text>
</comment>
<evidence type="ECO:0000256" key="4">
    <source>
        <dbReference type="ARBA" id="ARBA00022691"/>
    </source>
</evidence>
<dbReference type="InterPro" id="IPR016181">
    <property type="entry name" value="Acyl_CoA_acyltransferase"/>
</dbReference>
<dbReference type="RefSeq" id="WP_289503899.1">
    <property type="nucleotide sequence ID" value="NZ_CP116805.1"/>
</dbReference>
<dbReference type="GO" id="GO:0009372">
    <property type="term" value="P:quorum sensing"/>
    <property type="evidence" value="ECO:0007669"/>
    <property type="project" value="UniProtKB-UniRule"/>
</dbReference>
<dbReference type="EC" id="2.3.1.184" evidence="1"/>
<keyword evidence="4" id="KW-0949">S-adenosyl-L-methionine</keyword>
<dbReference type="GO" id="GO:0061579">
    <property type="term" value="F:N-acyl homoserine lactone synthase activity"/>
    <property type="evidence" value="ECO:0007669"/>
    <property type="project" value="UniProtKB-EC"/>
</dbReference>
<keyword evidence="3" id="KW-0808">Transferase</keyword>
<evidence type="ECO:0000256" key="5">
    <source>
        <dbReference type="ARBA" id="ARBA00022929"/>
    </source>
</evidence>
<dbReference type="AlphaFoldDB" id="A0AAF0BM77"/>
<evidence type="ECO:0000256" key="1">
    <source>
        <dbReference type="ARBA" id="ARBA00012340"/>
    </source>
</evidence>
<sequence length="216" mass="24298">MEVILIAPSQQHLFAAELDQAFALRHKVFNHQMGWGLPHRNGRESDVYDGHAWHLMAFDMPGRLAGYWRLTPSTHRNLTAEVFGDLFESGAAPSDPYVWELSRYAIDGDQFAGRTQTMKKLMLAMGCGLMEFAILHGITELLSVQDDHIARHTSTLLGDPEWVSETRDYGATNATCYAYAPSLERLYALRVRYNLGTPVLSQYHLTMPTLQRAAAA</sequence>
<accession>A0AAF0BM77</accession>
<dbReference type="PROSITE" id="PS51187">
    <property type="entry name" value="AUTOINDUCER_SYNTH_2"/>
    <property type="match status" value="1"/>
</dbReference>
<dbReference type="InterPro" id="IPR018311">
    <property type="entry name" value="Autoind_synth_CS"/>
</dbReference>
<dbReference type="Gene3D" id="3.40.630.30">
    <property type="match status" value="1"/>
</dbReference>
<dbReference type="InterPro" id="IPR001690">
    <property type="entry name" value="Autoind_synthase"/>
</dbReference>
<dbReference type="EMBL" id="CP116805">
    <property type="protein sequence ID" value="WCL54180.1"/>
    <property type="molecule type" value="Genomic_DNA"/>
</dbReference>
<dbReference type="KEGG" id="gso:PH603_00215"/>
<evidence type="ECO:0000256" key="7">
    <source>
        <dbReference type="PROSITE-ProRule" id="PRU00533"/>
    </source>
</evidence>
<dbReference type="PANTHER" id="PTHR39322:SF1">
    <property type="entry name" value="ISOVALERYL-HOMOSERINE LACTONE SYNTHASE"/>
    <property type="match status" value="1"/>
</dbReference>
<evidence type="ECO:0000313" key="8">
    <source>
        <dbReference type="EMBL" id="WCL54180.1"/>
    </source>
</evidence>
<dbReference type="Proteomes" id="UP001217500">
    <property type="component" value="Chromosome"/>
</dbReference>
<evidence type="ECO:0000256" key="3">
    <source>
        <dbReference type="ARBA" id="ARBA00022679"/>
    </source>
</evidence>